<dbReference type="PANTHER" id="PTHR39087:SF2">
    <property type="entry name" value="UPF0104 MEMBRANE PROTEIN MJ1595"/>
    <property type="match status" value="1"/>
</dbReference>
<feature type="transmembrane region" description="Helical" evidence="7">
    <location>
        <begin position="293"/>
        <end position="313"/>
    </location>
</feature>
<feature type="transmembrane region" description="Helical" evidence="7">
    <location>
        <begin position="216"/>
        <end position="235"/>
    </location>
</feature>
<evidence type="ECO:0000256" key="7">
    <source>
        <dbReference type="SAM" id="Phobius"/>
    </source>
</evidence>
<feature type="transmembrane region" description="Helical" evidence="7">
    <location>
        <begin position="57"/>
        <end position="76"/>
    </location>
</feature>
<accession>A0A6J4URC3</accession>
<evidence type="ECO:0000256" key="6">
    <source>
        <dbReference type="SAM" id="MobiDB-lite"/>
    </source>
</evidence>
<evidence type="ECO:0000313" key="8">
    <source>
        <dbReference type="EMBL" id="CAA9557639.1"/>
    </source>
</evidence>
<dbReference type="AlphaFoldDB" id="A0A6J4URC3"/>
<evidence type="ECO:0000256" key="4">
    <source>
        <dbReference type="ARBA" id="ARBA00022989"/>
    </source>
</evidence>
<keyword evidence="5 7" id="KW-0472">Membrane</keyword>
<protein>
    <submittedName>
        <fullName evidence="8">UPF0104 membrane protein MJ1078</fullName>
    </submittedName>
</protein>
<feature type="transmembrane region" description="Helical" evidence="7">
    <location>
        <begin position="268"/>
        <end position="287"/>
    </location>
</feature>
<comment type="subcellular location">
    <subcellularLocation>
        <location evidence="1">Cell membrane</location>
        <topology evidence="1">Multi-pass membrane protein</topology>
    </subcellularLocation>
</comment>
<name>A0A6J4URC3_9BACT</name>
<evidence type="ECO:0000256" key="2">
    <source>
        <dbReference type="ARBA" id="ARBA00022475"/>
    </source>
</evidence>
<dbReference type="NCBIfam" id="TIGR00374">
    <property type="entry name" value="flippase-like domain"/>
    <property type="match status" value="1"/>
</dbReference>
<feature type="transmembrane region" description="Helical" evidence="7">
    <location>
        <begin position="96"/>
        <end position="114"/>
    </location>
</feature>
<gene>
    <name evidence="8" type="ORF">AVDCRST_MAG19-1362</name>
</gene>
<proteinExistence type="predicted"/>
<feature type="transmembrane region" description="Helical" evidence="7">
    <location>
        <begin position="325"/>
        <end position="346"/>
    </location>
</feature>
<reference evidence="8" key="1">
    <citation type="submission" date="2020-02" db="EMBL/GenBank/DDBJ databases">
        <authorList>
            <person name="Meier V. D."/>
        </authorList>
    </citation>
    <scope>NUCLEOTIDE SEQUENCE</scope>
    <source>
        <strain evidence="8">AVDCRST_MAG19</strain>
    </source>
</reference>
<sequence>MRQPSPAALEIAVEPIAPVPASVPGAVDGQPGSLGPRAADPPADDSPGPGGLSGRVLRPRTLVSFLLAAVLLVVFARRLDLDVGEVWRTVRTANPVPYALAFGVWYGSFFVRAVRWRQMLARVGIDAAHGYRLPGTAGLVEIFVLSWFANCIVPAKLGDAYRSYLLKRATGASFSTALGTIVAERLTDLTVLFLTMSAVGFAIFRGRLPTEAARAFLLGVALLVVAVLALGGMWLTRRTIERRLPARVREQYARLHDAVFRCLRRPEAFFAMGAVIWLGEGLRVWLVGRAVDADLSLSSALFVALMGSLLTTVPFTPAGLGLVELGLIGVLTQVMGLPTALAAAIVLLDRVVGYWSTVAVGLVLYLRRLRRGAT</sequence>
<dbReference type="EMBL" id="CADCWL010000058">
    <property type="protein sequence ID" value="CAA9557639.1"/>
    <property type="molecule type" value="Genomic_DNA"/>
</dbReference>
<dbReference type="InterPro" id="IPR022791">
    <property type="entry name" value="L-PG_synthase/AglD"/>
</dbReference>
<dbReference type="GO" id="GO:0005886">
    <property type="term" value="C:plasma membrane"/>
    <property type="evidence" value="ECO:0007669"/>
    <property type="project" value="UniProtKB-SubCell"/>
</dbReference>
<keyword evidence="2" id="KW-1003">Cell membrane</keyword>
<evidence type="ECO:0000256" key="1">
    <source>
        <dbReference type="ARBA" id="ARBA00004651"/>
    </source>
</evidence>
<organism evidence="8">
    <name type="scientific">uncultured Thermomicrobiales bacterium</name>
    <dbReference type="NCBI Taxonomy" id="1645740"/>
    <lineage>
        <taxon>Bacteria</taxon>
        <taxon>Pseudomonadati</taxon>
        <taxon>Thermomicrobiota</taxon>
        <taxon>Thermomicrobia</taxon>
        <taxon>Thermomicrobiales</taxon>
        <taxon>environmental samples</taxon>
    </lineage>
</organism>
<evidence type="ECO:0000256" key="3">
    <source>
        <dbReference type="ARBA" id="ARBA00022692"/>
    </source>
</evidence>
<feature type="compositionally biased region" description="Low complexity" evidence="6">
    <location>
        <begin position="34"/>
        <end position="47"/>
    </location>
</feature>
<evidence type="ECO:0000256" key="5">
    <source>
        <dbReference type="ARBA" id="ARBA00023136"/>
    </source>
</evidence>
<keyword evidence="3 7" id="KW-0812">Transmembrane</keyword>
<keyword evidence="4 7" id="KW-1133">Transmembrane helix</keyword>
<feature type="transmembrane region" description="Helical" evidence="7">
    <location>
        <begin position="186"/>
        <end position="204"/>
    </location>
</feature>
<feature type="region of interest" description="Disordered" evidence="6">
    <location>
        <begin position="20"/>
        <end position="51"/>
    </location>
</feature>
<dbReference type="Pfam" id="PF03706">
    <property type="entry name" value="LPG_synthase_TM"/>
    <property type="match status" value="1"/>
</dbReference>
<feature type="transmembrane region" description="Helical" evidence="7">
    <location>
        <begin position="352"/>
        <end position="369"/>
    </location>
</feature>
<dbReference type="PANTHER" id="PTHR39087">
    <property type="entry name" value="UPF0104 MEMBRANE PROTEIN MJ1595"/>
    <property type="match status" value="1"/>
</dbReference>